<dbReference type="EMBL" id="BAAAGF010000006">
    <property type="protein sequence ID" value="GAA0750325.1"/>
    <property type="molecule type" value="Genomic_DNA"/>
</dbReference>
<keyword evidence="1" id="KW-0697">Rotamase</keyword>
<evidence type="ECO:0000313" key="4">
    <source>
        <dbReference type="EMBL" id="GAA0750325.1"/>
    </source>
</evidence>
<feature type="domain" description="PpiC" evidence="3">
    <location>
        <begin position="122"/>
        <end position="232"/>
    </location>
</feature>
<evidence type="ECO:0000256" key="2">
    <source>
        <dbReference type="SAM" id="SignalP"/>
    </source>
</evidence>
<dbReference type="PANTHER" id="PTHR47245:SF2">
    <property type="entry name" value="PEPTIDYL-PROLYL CIS-TRANS ISOMERASE HP_0175-RELATED"/>
    <property type="match status" value="1"/>
</dbReference>
<accession>A0ABN1JZG3</accession>
<keyword evidence="5" id="KW-1185">Reference proteome</keyword>
<dbReference type="InterPro" id="IPR050245">
    <property type="entry name" value="PrsA_foldase"/>
</dbReference>
<dbReference type="InterPro" id="IPR023058">
    <property type="entry name" value="PPIase_PpiC_CS"/>
</dbReference>
<sequence>MNLKLFVLSAFFCFTAFSVAQTNKQDVLFTVDGDPVKASEFIRVYNKNLELVKDESQKDVDEYLKLFINYKLKIKEAKRLGLDENANYKREFLNYKKQLTKNYLTDNKVTDALVKEAYDRLAYDVKVSHILFRFDTSNTDTTAVYNDLLELRKRAQKEGFETVFNDLNANYKQQNSRALNYKGYETYAEHLGYFSAFKMVYDFENVAYNTNVGEVSMPFRSSFGYHILKVEDKRPSRGEVTVKHIMVSNKQMDSTLKPEVRINELYKKIEQGESFEMLAKQFSDDKSSSGKGGLLSPFKSGQLSSTAFEDGAFALKNAGDISEPFQSEYGWHIVKLVDKKPLDAFDVMKPELEQRVKRDSRSALINTALTEKLKSSYKITENEKALTYFETLIVDDFFKGAWNVPSGFDAKKNFLVIGNTEFSYGDFANHLKSVQRGYLGKNVSPKDVISKEYNAFLDANLIKYREDNLEFEDENFAFILNEYRDGLLLFDLMEKQVWNAAVKDTVGLEAYYNKNSSNYVWENRIDGVVATAAKKKDVSKVIDLFKAGKTVDEINTQLNTDKEQKVIFTRGIMDTQHQSLPKDFEYKEGLSKIYNYNGAYHVIKVDKVLPKSTKTFEEAKGMVISDYQNYIEQNWLQSLNETYKVEVDNAVLEKVKSQILN</sequence>
<reference evidence="4 5" key="1">
    <citation type="journal article" date="2019" name="Int. J. Syst. Evol. Microbiol.">
        <title>The Global Catalogue of Microorganisms (GCM) 10K type strain sequencing project: providing services to taxonomists for standard genome sequencing and annotation.</title>
        <authorList>
            <consortium name="The Broad Institute Genomics Platform"/>
            <consortium name="The Broad Institute Genome Sequencing Center for Infectious Disease"/>
            <person name="Wu L."/>
            <person name="Ma J."/>
        </authorList>
    </citation>
    <scope>NUCLEOTIDE SEQUENCE [LARGE SCALE GENOMIC DNA]</scope>
    <source>
        <strain evidence="4 5">JCM 15976</strain>
    </source>
</reference>
<dbReference type="Pfam" id="PF00639">
    <property type="entry name" value="Rotamase"/>
    <property type="match status" value="2"/>
</dbReference>
<dbReference type="InterPro" id="IPR046357">
    <property type="entry name" value="PPIase_dom_sf"/>
</dbReference>
<dbReference type="RefSeq" id="WP_343799723.1">
    <property type="nucleotide sequence ID" value="NZ_BAAAGF010000006.1"/>
</dbReference>
<evidence type="ECO:0000256" key="1">
    <source>
        <dbReference type="PROSITE-ProRule" id="PRU00278"/>
    </source>
</evidence>
<gene>
    <name evidence="4" type="ORF">GCM10009431_30770</name>
</gene>
<dbReference type="InterPro" id="IPR000297">
    <property type="entry name" value="PPIase_PpiC"/>
</dbReference>
<dbReference type="Gene3D" id="3.10.50.40">
    <property type="match status" value="2"/>
</dbReference>
<dbReference type="SUPFAM" id="SSF109998">
    <property type="entry name" value="Triger factor/SurA peptide-binding domain-like"/>
    <property type="match status" value="1"/>
</dbReference>
<evidence type="ECO:0000259" key="3">
    <source>
        <dbReference type="PROSITE" id="PS50198"/>
    </source>
</evidence>
<protein>
    <submittedName>
        <fullName evidence="4">Peptidylprolyl isomerase</fullName>
    </submittedName>
</protein>
<dbReference type="PROSITE" id="PS50198">
    <property type="entry name" value="PPIC_PPIASE_2"/>
    <property type="match status" value="2"/>
</dbReference>
<dbReference type="InterPro" id="IPR027304">
    <property type="entry name" value="Trigger_fact/SurA_dom_sf"/>
</dbReference>
<comment type="caution">
    <text evidence="4">The sequence shown here is derived from an EMBL/GenBank/DDBJ whole genome shotgun (WGS) entry which is preliminary data.</text>
</comment>
<organism evidence="4 5">
    <name type="scientific">Gaetbulibacter jejuensis</name>
    <dbReference type="NCBI Taxonomy" id="584607"/>
    <lineage>
        <taxon>Bacteria</taxon>
        <taxon>Pseudomonadati</taxon>
        <taxon>Bacteroidota</taxon>
        <taxon>Flavobacteriia</taxon>
        <taxon>Flavobacteriales</taxon>
        <taxon>Flavobacteriaceae</taxon>
        <taxon>Gaetbulibacter</taxon>
    </lineage>
</organism>
<evidence type="ECO:0000313" key="5">
    <source>
        <dbReference type="Proteomes" id="UP001500736"/>
    </source>
</evidence>
<dbReference type="GO" id="GO:0016853">
    <property type="term" value="F:isomerase activity"/>
    <property type="evidence" value="ECO:0007669"/>
    <property type="project" value="UniProtKB-KW"/>
</dbReference>
<dbReference type="PROSITE" id="PS01096">
    <property type="entry name" value="PPIC_PPIASE_1"/>
    <property type="match status" value="1"/>
</dbReference>
<feature type="signal peptide" evidence="2">
    <location>
        <begin position="1"/>
        <end position="20"/>
    </location>
</feature>
<keyword evidence="1 4" id="KW-0413">Isomerase</keyword>
<dbReference type="Proteomes" id="UP001500736">
    <property type="component" value="Unassembled WGS sequence"/>
</dbReference>
<dbReference type="PANTHER" id="PTHR47245">
    <property type="entry name" value="PEPTIDYLPROLYL ISOMERASE"/>
    <property type="match status" value="1"/>
</dbReference>
<keyword evidence="2" id="KW-0732">Signal</keyword>
<feature type="chain" id="PRO_5046144400" evidence="2">
    <location>
        <begin position="21"/>
        <end position="661"/>
    </location>
</feature>
<dbReference type="SUPFAM" id="SSF54534">
    <property type="entry name" value="FKBP-like"/>
    <property type="match status" value="2"/>
</dbReference>
<proteinExistence type="predicted"/>
<name>A0ABN1JZG3_9FLAO</name>
<feature type="domain" description="PpiC" evidence="3">
    <location>
        <begin position="237"/>
        <end position="338"/>
    </location>
</feature>